<dbReference type="EMBL" id="CP034205">
    <property type="protein sequence ID" value="QBZ56434.1"/>
    <property type="molecule type" value="Genomic_DNA"/>
</dbReference>
<evidence type="ECO:0000256" key="1">
    <source>
        <dbReference type="SAM" id="MobiDB-lite"/>
    </source>
</evidence>
<dbReference type="Proteomes" id="UP000294847">
    <property type="component" value="Chromosome 2"/>
</dbReference>
<feature type="region of interest" description="Disordered" evidence="1">
    <location>
        <begin position="78"/>
        <end position="102"/>
    </location>
</feature>
<feature type="compositionally biased region" description="Basic and acidic residues" evidence="1">
    <location>
        <begin position="81"/>
        <end position="96"/>
    </location>
</feature>
<name>A0A4P7N8J1_PYROR</name>
<evidence type="ECO:0000313" key="2">
    <source>
        <dbReference type="EMBL" id="QBZ56434.1"/>
    </source>
</evidence>
<gene>
    <name evidence="2" type="ORF">PoMZ_01340</name>
</gene>
<feature type="region of interest" description="Disordered" evidence="1">
    <location>
        <begin position="1"/>
        <end position="24"/>
    </location>
</feature>
<dbReference type="AlphaFoldDB" id="A0A4P7N8J1"/>
<protein>
    <submittedName>
        <fullName evidence="2">Uncharacterized protein</fullName>
    </submittedName>
</protein>
<sequence length="102" mass="11417">MEEEATPDIIVGGGKPMSGPTGRKPTLVVCTIEQKKIQTQNVKTSVAQVEHGRELCFYDGAQYHAILVEWARRGIAYPGSSDREPEEAKSQYEGRRQVRSPW</sequence>
<evidence type="ECO:0000313" key="3">
    <source>
        <dbReference type="Proteomes" id="UP000294847"/>
    </source>
</evidence>
<organism evidence="2 3">
    <name type="scientific">Pyricularia oryzae</name>
    <name type="common">Rice blast fungus</name>
    <name type="synonym">Magnaporthe oryzae</name>
    <dbReference type="NCBI Taxonomy" id="318829"/>
    <lineage>
        <taxon>Eukaryota</taxon>
        <taxon>Fungi</taxon>
        <taxon>Dikarya</taxon>
        <taxon>Ascomycota</taxon>
        <taxon>Pezizomycotina</taxon>
        <taxon>Sordariomycetes</taxon>
        <taxon>Sordariomycetidae</taxon>
        <taxon>Magnaporthales</taxon>
        <taxon>Pyriculariaceae</taxon>
        <taxon>Pyricularia</taxon>
    </lineage>
</organism>
<reference evidence="2 3" key="1">
    <citation type="journal article" date="2019" name="Mol. Biol. Evol.">
        <title>Blast fungal genomes show frequent chromosomal changes, gene gains and losses, and effector gene turnover.</title>
        <authorList>
            <person name="Gomez Luciano L.B."/>
            <person name="Jason Tsai I."/>
            <person name="Chuma I."/>
            <person name="Tosa Y."/>
            <person name="Chen Y.H."/>
            <person name="Li J.Y."/>
            <person name="Li M.Y."/>
            <person name="Jade Lu M.Y."/>
            <person name="Nakayashiki H."/>
            <person name="Li W.H."/>
        </authorList>
    </citation>
    <scope>NUCLEOTIDE SEQUENCE [LARGE SCALE GENOMIC DNA]</scope>
    <source>
        <strain evidence="2">MZ5-1-6</strain>
    </source>
</reference>
<accession>A0A4P7N8J1</accession>
<proteinExistence type="predicted"/>